<dbReference type="EMBL" id="JAUJEB010000005">
    <property type="protein sequence ID" value="MDN5214992.1"/>
    <property type="molecule type" value="Genomic_DNA"/>
</dbReference>
<dbReference type="RefSeq" id="WP_346760330.1">
    <property type="nucleotide sequence ID" value="NZ_JAUJEB010000005.1"/>
</dbReference>
<name>A0ABT8LB45_9BACT</name>
<evidence type="ECO:0000313" key="2">
    <source>
        <dbReference type="Proteomes" id="UP001172083"/>
    </source>
</evidence>
<accession>A0ABT8LB45</accession>
<evidence type="ECO:0000313" key="1">
    <source>
        <dbReference type="EMBL" id="MDN5214992.1"/>
    </source>
</evidence>
<protein>
    <recommendedName>
        <fullName evidence="3">Alpha-L-fucosidase</fullName>
    </recommendedName>
</protein>
<comment type="caution">
    <text evidence="1">The sequence shown here is derived from an EMBL/GenBank/DDBJ whole genome shotgun (WGS) entry which is preliminary data.</text>
</comment>
<sequence>MKQIKIHISVIAILLLTVTSRAQQVGGGEANPNLFTHQKALKAFQSNRFGLFIHWEPLTPGGEKTRT</sequence>
<keyword evidence="2" id="KW-1185">Reference proteome</keyword>
<evidence type="ECO:0008006" key="3">
    <source>
        <dbReference type="Google" id="ProtNLM"/>
    </source>
</evidence>
<organism evidence="1 2">
    <name type="scientific">Agaribacillus aureus</name>
    <dbReference type="NCBI Taxonomy" id="3051825"/>
    <lineage>
        <taxon>Bacteria</taxon>
        <taxon>Pseudomonadati</taxon>
        <taxon>Bacteroidota</taxon>
        <taxon>Cytophagia</taxon>
        <taxon>Cytophagales</taxon>
        <taxon>Splendidivirgaceae</taxon>
        <taxon>Agaribacillus</taxon>
    </lineage>
</organism>
<proteinExistence type="predicted"/>
<reference evidence="1" key="1">
    <citation type="submission" date="2023-06" db="EMBL/GenBank/DDBJ databases">
        <title>Genomic of Agaribacillus aureum.</title>
        <authorList>
            <person name="Wang G."/>
        </authorList>
    </citation>
    <scope>NUCLEOTIDE SEQUENCE</scope>
    <source>
        <strain evidence="1">BMA12</strain>
    </source>
</reference>
<dbReference type="Proteomes" id="UP001172083">
    <property type="component" value="Unassembled WGS sequence"/>
</dbReference>
<gene>
    <name evidence="1" type="ORF">QQ020_23125</name>
</gene>